<evidence type="ECO:0000313" key="3">
    <source>
        <dbReference type="Proteomes" id="UP001479290"/>
    </source>
</evidence>
<comment type="caution">
    <text evidence="2">The sequence shown here is derived from an EMBL/GenBank/DDBJ whole genome shotgun (WGS) entry which is preliminary data.</text>
</comment>
<organism evidence="2 3">
    <name type="scientific">Culter alburnus</name>
    <name type="common">Topmouth culter</name>
    <dbReference type="NCBI Taxonomy" id="194366"/>
    <lineage>
        <taxon>Eukaryota</taxon>
        <taxon>Metazoa</taxon>
        <taxon>Chordata</taxon>
        <taxon>Craniata</taxon>
        <taxon>Vertebrata</taxon>
        <taxon>Euteleostomi</taxon>
        <taxon>Actinopterygii</taxon>
        <taxon>Neopterygii</taxon>
        <taxon>Teleostei</taxon>
        <taxon>Ostariophysi</taxon>
        <taxon>Cypriniformes</taxon>
        <taxon>Xenocyprididae</taxon>
        <taxon>Xenocypridinae</taxon>
        <taxon>Culter</taxon>
    </lineage>
</organism>
<dbReference type="InterPro" id="IPR053164">
    <property type="entry name" value="IS1016-like_transposase"/>
</dbReference>
<evidence type="ECO:0000313" key="2">
    <source>
        <dbReference type="EMBL" id="KAK9978702.1"/>
    </source>
</evidence>
<dbReference type="PANTHER" id="PTHR47163:SF2">
    <property type="entry name" value="SI:DKEY-17M8.2"/>
    <property type="match status" value="1"/>
</dbReference>
<dbReference type="AlphaFoldDB" id="A0AAW2AYT0"/>
<reference evidence="2 3" key="1">
    <citation type="submission" date="2024-05" db="EMBL/GenBank/DDBJ databases">
        <title>A high-quality chromosomal-level genome assembly of Topmouth culter (Culter alburnus).</title>
        <authorList>
            <person name="Zhao H."/>
        </authorList>
    </citation>
    <scope>NUCLEOTIDE SEQUENCE [LARGE SCALE GENOMIC DNA]</scope>
    <source>
        <strain evidence="2">CATC2023</strain>
        <tissue evidence="2">Muscle</tissue>
    </source>
</reference>
<dbReference type="SMART" id="SM01126">
    <property type="entry name" value="DDE_Tnp_IS1595"/>
    <property type="match status" value="1"/>
</dbReference>
<name>A0AAW2AYT0_CULAL</name>
<evidence type="ECO:0000259" key="1">
    <source>
        <dbReference type="SMART" id="SM01126"/>
    </source>
</evidence>
<dbReference type="NCBIfam" id="NF033547">
    <property type="entry name" value="transpos_IS1595"/>
    <property type="match status" value="1"/>
</dbReference>
<dbReference type="InterPro" id="IPR024445">
    <property type="entry name" value="Tnp_ISXO2-like"/>
</dbReference>
<keyword evidence="3" id="KW-1185">Reference proteome</keyword>
<dbReference type="EMBL" id="JAWDJR010000003">
    <property type="protein sequence ID" value="KAK9978702.1"/>
    <property type="molecule type" value="Genomic_DNA"/>
</dbReference>
<dbReference type="PANTHER" id="PTHR47163">
    <property type="entry name" value="DDE_TNP_IS1595 DOMAIN-CONTAINING PROTEIN"/>
    <property type="match status" value="1"/>
</dbReference>
<feature type="domain" description="ISXO2-like transposase" evidence="1">
    <location>
        <begin position="55"/>
        <end position="206"/>
    </location>
</feature>
<gene>
    <name evidence="2" type="ORF">ABG768_020441</name>
</gene>
<sequence length="229" mass="27340">MTFIYRYCQGLRLRQVDMIQDGIAGSSATLSKMTRKLRMVCRKALRKHKRETGQVVGGRTEFVIIDESNFRHKRKYGRGRAGETWRRKKWVFGILAIKGDRRRPILRLVEQRSRDHLIPIIARHVRQGSTILSDEWRPYRRALTTHGYTHYTVNHSRWFVDPIHGGHTQNIERAWSTYKSQVWRLRGNRTEKLLKEHLTCIEWTYWLGHNHSDGPLGRLLKDIRQQYRV</sequence>
<accession>A0AAW2AYT0</accession>
<proteinExistence type="predicted"/>
<protein>
    <recommendedName>
        <fullName evidence="1">ISXO2-like transposase domain-containing protein</fullName>
    </recommendedName>
</protein>
<dbReference type="Proteomes" id="UP001479290">
    <property type="component" value="Unassembled WGS sequence"/>
</dbReference>
<dbReference type="Pfam" id="PF12762">
    <property type="entry name" value="DDE_Tnp_IS1595"/>
    <property type="match status" value="1"/>
</dbReference>